<accession>A0AAU9RUE1</accession>
<keyword evidence="10" id="KW-1185">Reference proteome</keyword>
<proteinExistence type="predicted"/>
<dbReference type="PANTHER" id="PTHR47997:SF71">
    <property type="entry name" value="TRANSCRIPTION REPRESSOR MYB6-LIKE"/>
    <property type="match status" value="1"/>
</dbReference>
<gene>
    <name evidence="9" type="ORF">TAV2_LOCUS8600</name>
</gene>
<dbReference type="PROSITE" id="PS51294">
    <property type="entry name" value="HTH_MYB"/>
    <property type="match status" value="1"/>
</dbReference>
<dbReference type="InterPro" id="IPR051953">
    <property type="entry name" value="Plant_SW-associated_TFs"/>
</dbReference>
<evidence type="ECO:0000256" key="5">
    <source>
        <dbReference type="ARBA" id="ARBA00023163"/>
    </source>
</evidence>
<evidence type="ECO:0000256" key="6">
    <source>
        <dbReference type="ARBA" id="ARBA00023242"/>
    </source>
</evidence>
<dbReference type="PROSITE" id="PS50090">
    <property type="entry name" value="MYB_LIKE"/>
    <property type="match status" value="1"/>
</dbReference>
<feature type="domain" description="HTH myb-type" evidence="8">
    <location>
        <begin position="19"/>
        <end position="47"/>
    </location>
</feature>
<dbReference type="AlphaFoldDB" id="A0AAU9RUE1"/>
<keyword evidence="4" id="KW-0238">DNA-binding</keyword>
<keyword evidence="2" id="KW-0677">Repeat</keyword>
<dbReference type="Proteomes" id="UP000836841">
    <property type="component" value="Unassembled WGS sequence"/>
</dbReference>
<dbReference type="CDD" id="cd00167">
    <property type="entry name" value="SANT"/>
    <property type="match status" value="1"/>
</dbReference>
<feature type="domain" description="Myb-like" evidence="7">
    <location>
        <begin position="1"/>
        <end position="43"/>
    </location>
</feature>
<protein>
    <submittedName>
        <fullName evidence="9">Uncharacterized protein</fullName>
    </submittedName>
</protein>
<evidence type="ECO:0000256" key="2">
    <source>
        <dbReference type="ARBA" id="ARBA00022737"/>
    </source>
</evidence>
<dbReference type="InterPro" id="IPR001005">
    <property type="entry name" value="SANT/Myb"/>
</dbReference>
<dbReference type="InterPro" id="IPR009057">
    <property type="entry name" value="Homeodomain-like_sf"/>
</dbReference>
<keyword evidence="6" id="KW-0539">Nucleus</keyword>
<evidence type="ECO:0000256" key="4">
    <source>
        <dbReference type="ARBA" id="ARBA00023125"/>
    </source>
</evidence>
<sequence>MVIEKLSVLAYSYASPLVRWSQIAQHLPGRTDNEIKNHWHSYLKKKVAKEGQSQAQNEYPSPNTDITESSLSSLKSFESFEPTEGTQISGAPGEAPQSNLPKLLFAEWLSLDQFQGQCSGNYGESAEVSKDAHCDLNSSFLDPLSYGLLLNEGLFGGDLTGDSAFEMFYPQFRSDNRFSENGFVSFMAEEDMCSQLNVNDVMYV</sequence>
<evidence type="ECO:0000256" key="1">
    <source>
        <dbReference type="ARBA" id="ARBA00004123"/>
    </source>
</evidence>
<reference evidence="9 10" key="1">
    <citation type="submission" date="2022-03" db="EMBL/GenBank/DDBJ databases">
        <authorList>
            <person name="Nunn A."/>
            <person name="Chopra R."/>
            <person name="Nunn A."/>
            <person name="Contreras Garrido A."/>
        </authorList>
    </citation>
    <scope>NUCLEOTIDE SEQUENCE [LARGE SCALE GENOMIC DNA]</scope>
</reference>
<dbReference type="EMBL" id="CAJVSB020000417">
    <property type="protein sequence ID" value="CAH2050652.1"/>
    <property type="molecule type" value="Genomic_DNA"/>
</dbReference>
<evidence type="ECO:0000256" key="3">
    <source>
        <dbReference type="ARBA" id="ARBA00023015"/>
    </source>
</evidence>
<dbReference type="Pfam" id="PF00249">
    <property type="entry name" value="Myb_DNA-binding"/>
    <property type="match status" value="1"/>
</dbReference>
<dbReference type="GO" id="GO:0005634">
    <property type="term" value="C:nucleus"/>
    <property type="evidence" value="ECO:0007669"/>
    <property type="project" value="UniProtKB-SubCell"/>
</dbReference>
<evidence type="ECO:0000259" key="8">
    <source>
        <dbReference type="PROSITE" id="PS51294"/>
    </source>
</evidence>
<dbReference type="PANTHER" id="PTHR47997">
    <property type="entry name" value="MYB DOMAIN PROTEIN 55"/>
    <property type="match status" value="1"/>
</dbReference>
<evidence type="ECO:0000313" key="10">
    <source>
        <dbReference type="Proteomes" id="UP000836841"/>
    </source>
</evidence>
<evidence type="ECO:0000313" key="9">
    <source>
        <dbReference type="EMBL" id="CAH2050652.1"/>
    </source>
</evidence>
<keyword evidence="3" id="KW-0805">Transcription regulation</keyword>
<dbReference type="GO" id="GO:0003677">
    <property type="term" value="F:DNA binding"/>
    <property type="evidence" value="ECO:0007669"/>
    <property type="project" value="UniProtKB-KW"/>
</dbReference>
<name>A0AAU9RUE1_THLAR</name>
<organism evidence="9 10">
    <name type="scientific">Thlaspi arvense</name>
    <name type="common">Field penny-cress</name>
    <dbReference type="NCBI Taxonomy" id="13288"/>
    <lineage>
        <taxon>Eukaryota</taxon>
        <taxon>Viridiplantae</taxon>
        <taxon>Streptophyta</taxon>
        <taxon>Embryophyta</taxon>
        <taxon>Tracheophyta</taxon>
        <taxon>Spermatophyta</taxon>
        <taxon>Magnoliopsida</taxon>
        <taxon>eudicotyledons</taxon>
        <taxon>Gunneridae</taxon>
        <taxon>Pentapetalae</taxon>
        <taxon>rosids</taxon>
        <taxon>malvids</taxon>
        <taxon>Brassicales</taxon>
        <taxon>Brassicaceae</taxon>
        <taxon>Thlaspideae</taxon>
        <taxon>Thlaspi</taxon>
    </lineage>
</organism>
<dbReference type="SUPFAM" id="SSF46689">
    <property type="entry name" value="Homeodomain-like"/>
    <property type="match status" value="1"/>
</dbReference>
<dbReference type="Gene3D" id="1.10.10.60">
    <property type="entry name" value="Homeodomain-like"/>
    <property type="match status" value="1"/>
</dbReference>
<dbReference type="InterPro" id="IPR017930">
    <property type="entry name" value="Myb_dom"/>
</dbReference>
<evidence type="ECO:0000259" key="7">
    <source>
        <dbReference type="PROSITE" id="PS50090"/>
    </source>
</evidence>
<comment type="subcellular location">
    <subcellularLocation>
        <location evidence="1">Nucleus</location>
    </subcellularLocation>
</comment>
<comment type="caution">
    <text evidence="9">The sequence shown here is derived from an EMBL/GenBank/DDBJ whole genome shotgun (WGS) entry which is preliminary data.</text>
</comment>
<keyword evidence="5" id="KW-0804">Transcription</keyword>